<dbReference type="AlphaFoldDB" id="A0A5N6V315"/>
<gene>
    <name evidence="2" type="ORF">BDV40DRAFT_297841</name>
</gene>
<dbReference type="EMBL" id="ML738602">
    <property type="protein sequence ID" value="KAE8165244.1"/>
    <property type="molecule type" value="Genomic_DNA"/>
</dbReference>
<keyword evidence="3" id="KW-1185">Reference proteome</keyword>
<proteinExistence type="predicted"/>
<accession>A0A5N6V315</accession>
<evidence type="ECO:0000313" key="3">
    <source>
        <dbReference type="Proteomes" id="UP000326950"/>
    </source>
</evidence>
<evidence type="ECO:0000313" key="2">
    <source>
        <dbReference type="EMBL" id="KAE8165244.1"/>
    </source>
</evidence>
<feature type="signal peptide" evidence="1">
    <location>
        <begin position="1"/>
        <end position="20"/>
    </location>
</feature>
<keyword evidence="1" id="KW-0732">Signal</keyword>
<feature type="chain" id="PRO_5024976619" description="Actin-like ATPase domain-containing protein" evidence="1">
    <location>
        <begin position="21"/>
        <end position="468"/>
    </location>
</feature>
<reference evidence="2 3" key="1">
    <citation type="submission" date="2019-04" db="EMBL/GenBank/DDBJ databases">
        <title>Friends and foes A comparative genomics study of 23 Aspergillus species from section Flavi.</title>
        <authorList>
            <consortium name="DOE Joint Genome Institute"/>
            <person name="Kjaerbolling I."/>
            <person name="Vesth T."/>
            <person name="Frisvad J.C."/>
            <person name="Nybo J.L."/>
            <person name="Theobald S."/>
            <person name="Kildgaard S."/>
            <person name="Isbrandt T."/>
            <person name="Kuo A."/>
            <person name="Sato A."/>
            <person name="Lyhne E.K."/>
            <person name="Kogle M.E."/>
            <person name="Wiebenga A."/>
            <person name="Kun R.S."/>
            <person name="Lubbers R.J."/>
            <person name="Makela M.R."/>
            <person name="Barry K."/>
            <person name="Chovatia M."/>
            <person name="Clum A."/>
            <person name="Daum C."/>
            <person name="Haridas S."/>
            <person name="He G."/>
            <person name="LaButti K."/>
            <person name="Lipzen A."/>
            <person name="Mondo S."/>
            <person name="Riley R."/>
            <person name="Salamov A."/>
            <person name="Simmons B.A."/>
            <person name="Magnuson J.K."/>
            <person name="Henrissat B."/>
            <person name="Mortensen U.H."/>
            <person name="Larsen T.O."/>
            <person name="Devries R.P."/>
            <person name="Grigoriev I.V."/>
            <person name="Machida M."/>
            <person name="Baker S.E."/>
            <person name="Andersen M.R."/>
        </authorList>
    </citation>
    <scope>NUCLEOTIDE SEQUENCE [LARGE SCALE GENOMIC DNA]</scope>
    <source>
        <strain evidence="2 3">CBS 117626</strain>
    </source>
</reference>
<dbReference type="Gene3D" id="3.30.420.40">
    <property type="match status" value="2"/>
</dbReference>
<evidence type="ECO:0000256" key="1">
    <source>
        <dbReference type="SAM" id="SignalP"/>
    </source>
</evidence>
<organism evidence="2 3">
    <name type="scientific">Aspergillus tamarii</name>
    <dbReference type="NCBI Taxonomy" id="41984"/>
    <lineage>
        <taxon>Eukaryota</taxon>
        <taxon>Fungi</taxon>
        <taxon>Dikarya</taxon>
        <taxon>Ascomycota</taxon>
        <taxon>Pezizomycotina</taxon>
        <taxon>Eurotiomycetes</taxon>
        <taxon>Eurotiomycetidae</taxon>
        <taxon>Eurotiales</taxon>
        <taxon>Aspergillaceae</taxon>
        <taxon>Aspergillus</taxon>
        <taxon>Aspergillus subgen. Circumdati</taxon>
    </lineage>
</organism>
<dbReference type="Proteomes" id="UP000326950">
    <property type="component" value="Unassembled WGS sequence"/>
</dbReference>
<evidence type="ECO:0008006" key="4">
    <source>
        <dbReference type="Google" id="ProtNLM"/>
    </source>
</evidence>
<name>A0A5N6V315_ASPTM</name>
<dbReference type="OrthoDB" id="4243133at2759"/>
<protein>
    <recommendedName>
        <fullName evidence="4">Actin-like ATPase domain-containing protein</fullName>
    </recommendedName>
</protein>
<sequence length="468" mass="52428">MIFNLWILVLGLGLFLVVDARRLQQPIGIDLGPELLTAAYAHTSDNVSVIAAITPGPDDIYIRHMLLLRLEFADRHDIMRPWRTPEQWSFKGYLSNLSQQWMSELNSFLDKQALQSSQVLSFARTVFRTILEAASYTRRLVNPRYNEGLRLSDVKAGFVDMLRQLKQKAATDSDIDLKYAVIAVPEFFNQTLREMVADASKEVGIKSALTPVSRTNVATFSSTSTIANPPGLNYAVIDHGMFYLDVSAEADGGKSARKRNYQYFPALQFGSTMIDSYITERLVDREEDLGVEIAIGASKTALYGPVRQARTLIRDDLDSHLLGSKKDEDHHLDEYPLDLTNWGFGQSQAVLPWEDVHAAERRFVEVVASNLISYLKVLRYRRSPDTPLHRIMPERLDQVVILTTGPDGHLLKQAVQEGFGDHIKIIGGTLRESFSLAALGAARGALVAMSPGICRKRSEQHGVFDHEL</sequence>